<protein>
    <submittedName>
        <fullName evidence="2">Nucleoside triphosphate pyrophosphohydrolase</fullName>
        <ecNumber evidence="2">3.6.1.9</ecNumber>
    </submittedName>
</protein>
<dbReference type="NCBIfam" id="TIGR00444">
    <property type="entry name" value="mazG"/>
    <property type="match status" value="1"/>
</dbReference>
<dbReference type="EC" id="3.6.1.9" evidence="2"/>
<reference evidence="2 3" key="1">
    <citation type="submission" date="2024-05" db="EMBL/GenBank/DDBJ databases">
        <authorList>
            <person name="Liu Q."/>
            <person name="Xin Y.-H."/>
        </authorList>
    </citation>
    <scope>NUCLEOTIDE SEQUENCE [LARGE SCALE GENOMIC DNA]</scope>
    <source>
        <strain evidence="2 3">CGMCC 1.15349</strain>
    </source>
</reference>
<dbReference type="InterPro" id="IPR004518">
    <property type="entry name" value="MazG-like_dom"/>
</dbReference>
<dbReference type="Proteomes" id="UP001404104">
    <property type="component" value="Unassembled WGS sequence"/>
</dbReference>
<evidence type="ECO:0000313" key="2">
    <source>
        <dbReference type="EMBL" id="MEN2784907.1"/>
    </source>
</evidence>
<dbReference type="SUPFAM" id="SSF101386">
    <property type="entry name" value="all-alpha NTP pyrophosphatases"/>
    <property type="match status" value="2"/>
</dbReference>
<evidence type="ECO:0000313" key="3">
    <source>
        <dbReference type="Proteomes" id="UP001404104"/>
    </source>
</evidence>
<dbReference type="RefSeq" id="WP_345863769.1">
    <property type="nucleotide sequence ID" value="NZ_JBDIMF010000001.1"/>
</dbReference>
<dbReference type="PANTHER" id="PTHR30522:SF0">
    <property type="entry name" value="NUCLEOSIDE TRIPHOSPHATE PYROPHOSPHOHYDROLASE"/>
    <property type="match status" value="1"/>
</dbReference>
<organism evidence="2 3">
    <name type="scientific">Sphingomonas qilianensis</name>
    <dbReference type="NCBI Taxonomy" id="1736690"/>
    <lineage>
        <taxon>Bacteria</taxon>
        <taxon>Pseudomonadati</taxon>
        <taxon>Pseudomonadota</taxon>
        <taxon>Alphaproteobacteria</taxon>
        <taxon>Sphingomonadales</taxon>
        <taxon>Sphingomonadaceae</taxon>
        <taxon>Sphingomonas</taxon>
    </lineage>
</organism>
<accession>A0ABU9XMW4</accession>
<name>A0ABU9XMW4_9SPHN</name>
<keyword evidence="2" id="KW-0378">Hydrolase</keyword>
<dbReference type="NCBIfam" id="NF007113">
    <property type="entry name" value="PRK09562.1"/>
    <property type="match status" value="1"/>
</dbReference>
<gene>
    <name evidence="2" type="primary">mazG</name>
    <name evidence="2" type="ORF">ABC969_00530</name>
</gene>
<keyword evidence="3" id="KW-1185">Reference proteome</keyword>
<proteinExistence type="predicted"/>
<dbReference type="PANTHER" id="PTHR30522">
    <property type="entry name" value="NUCLEOSIDE TRIPHOSPHATE PYROPHOSPHOHYDROLASE"/>
    <property type="match status" value="1"/>
</dbReference>
<dbReference type="InterPro" id="IPR048011">
    <property type="entry name" value="NTP-PPase_MazG-like_C"/>
</dbReference>
<comment type="caution">
    <text evidence="2">The sequence shown here is derived from an EMBL/GenBank/DDBJ whole genome shotgun (WGS) entry which is preliminary data.</text>
</comment>
<dbReference type="InterPro" id="IPR048015">
    <property type="entry name" value="NTP-PPase_MazG-like_N"/>
</dbReference>
<feature type="domain" description="NTP pyrophosphohydrolase MazG-like" evidence="1">
    <location>
        <begin position="45"/>
        <end position="118"/>
    </location>
</feature>
<dbReference type="Pfam" id="PF03819">
    <property type="entry name" value="MazG"/>
    <property type="match status" value="1"/>
</dbReference>
<dbReference type="EMBL" id="JBDIMF010000001">
    <property type="protein sequence ID" value="MEN2784907.1"/>
    <property type="molecule type" value="Genomic_DNA"/>
</dbReference>
<dbReference type="CDD" id="cd11528">
    <property type="entry name" value="NTP-PPase_MazG_Nterm"/>
    <property type="match status" value="1"/>
</dbReference>
<dbReference type="GO" id="GO:0047429">
    <property type="term" value="F:nucleoside triphosphate diphosphatase activity"/>
    <property type="evidence" value="ECO:0007669"/>
    <property type="project" value="UniProtKB-EC"/>
</dbReference>
<sequence>MVGEIASGAATVSSAQALPAAIDRLVRVMARLRDPISGCEWDVAQDFASIAPYTIEEAYEVADAIARNDMPDLRDELGDLLLQVVFHSRIAEEAGHFGLADVATTISDKMERRHPHIFGDAAAGGHYLWEQIKAEERADKGAQGALDGVAIGLPALLRAEKLQKRAARTGFDWPDATGARAKVIEEIAEIDAASAQERAEEIGDLLFSVVNWARHLGVDPEAALRAANAKFEARFRGMEAKAGARFAGLTLEQKEALWQAVKKQAQQ</sequence>
<evidence type="ECO:0000259" key="1">
    <source>
        <dbReference type="Pfam" id="PF03819"/>
    </source>
</evidence>
<dbReference type="InterPro" id="IPR011551">
    <property type="entry name" value="NTP_PyrPHydrolase_MazG"/>
</dbReference>
<dbReference type="CDD" id="cd11529">
    <property type="entry name" value="NTP-PPase_MazG_Cterm"/>
    <property type="match status" value="1"/>
</dbReference>
<dbReference type="Gene3D" id="1.10.287.1080">
    <property type="entry name" value="MazG-like"/>
    <property type="match status" value="2"/>
</dbReference>